<dbReference type="AlphaFoldDB" id="I2H4S3"/>
<proteinExistence type="predicted"/>
<dbReference type="GeneID" id="14496448"/>
<dbReference type="RefSeq" id="XP_004180894.1">
    <property type="nucleotide sequence ID" value="XM_004180846.1"/>
</dbReference>
<sequence length="258" mass="30702">MEFSTLWKPCLINNQLWYVNVYESGENEMFYMFFIDDKNEIVRMYILHYFDIMQNLGAVYVDNSNKSVGEQLLDTIRANSVDAFNSVNERVMNFNFKVTENTDIIIDMESDDESNRLLNREVVFYVLSSYSDQCSNLNNMINNISKVIHCKDKLQDEPQDQIKIEYPEMVNQPRIYHNNTSFLPFNKKEWIKSQSKSSNQSNLEDPTNLMNKLKNYDYTRPYDNKQINNDNLPRRTTNVSLKRNLDDAFESSRKKREY</sequence>
<keyword evidence="3" id="KW-1185">Reference proteome</keyword>
<evidence type="ECO:0000313" key="2">
    <source>
        <dbReference type="EMBL" id="CCH61375.1"/>
    </source>
</evidence>
<protein>
    <submittedName>
        <fullName evidence="2">Uncharacterized protein</fullName>
    </submittedName>
</protein>
<feature type="region of interest" description="Disordered" evidence="1">
    <location>
        <begin position="219"/>
        <end position="238"/>
    </location>
</feature>
<organism evidence="2 3">
    <name type="scientific">Henningerozyma blattae (strain ATCC 34711 / CBS 6284 / DSM 70876 / NBRC 10599 / NRRL Y-10934 / UCD 77-7)</name>
    <name type="common">Yeast</name>
    <name type="synonym">Tetrapisispora blattae</name>
    <dbReference type="NCBI Taxonomy" id="1071380"/>
    <lineage>
        <taxon>Eukaryota</taxon>
        <taxon>Fungi</taxon>
        <taxon>Dikarya</taxon>
        <taxon>Ascomycota</taxon>
        <taxon>Saccharomycotina</taxon>
        <taxon>Saccharomycetes</taxon>
        <taxon>Saccharomycetales</taxon>
        <taxon>Saccharomycetaceae</taxon>
        <taxon>Henningerozyma</taxon>
    </lineage>
</organism>
<dbReference type="InParanoid" id="I2H4S3"/>
<dbReference type="Proteomes" id="UP000002866">
    <property type="component" value="Chromosome 5"/>
</dbReference>
<reference evidence="2 3" key="1">
    <citation type="journal article" date="2011" name="Proc. Natl. Acad. Sci. U.S.A.">
        <title>Evolutionary erosion of yeast sex chromosomes by mating-type switching accidents.</title>
        <authorList>
            <person name="Gordon J.L."/>
            <person name="Armisen D."/>
            <person name="Proux-Wera E."/>
            <person name="Oheigeartaigh S.S."/>
            <person name="Byrne K.P."/>
            <person name="Wolfe K.H."/>
        </authorList>
    </citation>
    <scope>NUCLEOTIDE SEQUENCE [LARGE SCALE GENOMIC DNA]</scope>
    <source>
        <strain evidence="3">ATCC 34711 / CBS 6284 / DSM 70876 / NBRC 10599 / NRRL Y-10934 / UCD 77-7</strain>
    </source>
</reference>
<dbReference type="KEGG" id="tbl:TBLA_0E03210"/>
<evidence type="ECO:0000256" key="1">
    <source>
        <dbReference type="SAM" id="MobiDB-lite"/>
    </source>
</evidence>
<evidence type="ECO:0000313" key="3">
    <source>
        <dbReference type="Proteomes" id="UP000002866"/>
    </source>
</evidence>
<dbReference type="HOGENOM" id="CLU_1078403_0_0_1"/>
<feature type="compositionally biased region" description="Polar residues" evidence="1">
    <location>
        <begin position="225"/>
        <end position="238"/>
    </location>
</feature>
<gene>
    <name evidence="2" type="primary">TBLA0E03210</name>
    <name evidence="2" type="ORF">TBLA_0E03210</name>
</gene>
<name>I2H4S3_HENB6</name>
<accession>I2H4S3</accession>
<dbReference type="EMBL" id="HE806320">
    <property type="protein sequence ID" value="CCH61375.1"/>
    <property type="molecule type" value="Genomic_DNA"/>
</dbReference>